<evidence type="ECO:0000313" key="2">
    <source>
        <dbReference type="Proteomes" id="UP000265520"/>
    </source>
</evidence>
<keyword evidence="2" id="KW-1185">Reference proteome</keyword>
<protein>
    <submittedName>
        <fullName evidence="1">Uncharacterized protein</fullName>
    </submittedName>
</protein>
<organism evidence="1 2">
    <name type="scientific">Trifolium medium</name>
    <dbReference type="NCBI Taxonomy" id="97028"/>
    <lineage>
        <taxon>Eukaryota</taxon>
        <taxon>Viridiplantae</taxon>
        <taxon>Streptophyta</taxon>
        <taxon>Embryophyta</taxon>
        <taxon>Tracheophyta</taxon>
        <taxon>Spermatophyta</taxon>
        <taxon>Magnoliopsida</taxon>
        <taxon>eudicotyledons</taxon>
        <taxon>Gunneridae</taxon>
        <taxon>Pentapetalae</taxon>
        <taxon>rosids</taxon>
        <taxon>fabids</taxon>
        <taxon>Fabales</taxon>
        <taxon>Fabaceae</taxon>
        <taxon>Papilionoideae</taxon>
        <taxon>50 kb inversion clade</taxon>
        <taxon>NPAAA clade</taxon>
        <taxon>Hologalegina</taxon>
        <taxon>IRL clade</taxon>
        <taxon>Trifolieae</taxon>
        <taxon>Trifolium</taxon>
    </lineage>
</organism>
<feature type="non-terminal residue" evidence="1">
    <location>
        <position position="1"/>
    </location>
</feature>
<reference evidence="1 2" key="1">
    <citation type="journal article" date="2018" name="Front. Plant Sci.">
        <title>Red Clover (Trifolium pratense) and Zigzag Clover (T. medium) - A Picture of Genomic Similarities and Differences.</title>
        <authorList>
            <person name="Dluhosova J."/>
            <person name="Istvanek J."/>
            <person name="Nedelnik J."/>
            <person name="Repkova J."/>
        </authorList>
    </citation>
    <scope>NUCLEOTIDE SEQUENCE [LARGE SCALE GENOMIC DNA]</scope>
    <source>
        <strain evidence="2">cv. 10/8</strain>
        <tissue evidence="1">Leaf</tissue>
    </source>
</reference>
<name>A0A392VKM4_9FABA</name>
<accession>A0A392VKM4</accession>
<proteinExistence type="predicted"/>
<evidence type="ECO:0000313" key="1">
    <source>
        <dbReference type="EMBL" id="MCI86940.1"/>
    </source>
</evidence>
<dbReference type="EMBL" id="LXQA011153641">
    <property type="protein sequence ID" value="MCI86940.1"/>
    <property type="molecule type" value="Genomic_DNA"/>
</dbReference>
<dbReference type="AlphaFoldDB" id="A0A392VKM4"/>
<comment type="caution">
    <text evidence="1">The sequence shown here is derived from an EMBL/GenBank/DDBJ whole genome shotgun (WGS) entry which is preliminary data.</text>
</comment>
<sequence length="32" mass="3536">VLIEGKTIGVGLSDKDQLERCVSKEGEFDLEQ</sequence>
<dbReference type="Proteomes" id="UP000265520">
    <property type="component" value="Unassembled WGS sequence"/>
</dbReference>